<protein>
    <submittedName>
        <fullName evidence="2">Uncharacterized protein</fullName>
    </submittedName>
</protein>
<dbReference type="OrthoDB" id="3886018at2759"/>
<dbReference type="EMBL" id="PJEX01000580">
    <property type="protein sequence ID" value="TKW49263.1"/>
    <property type="molecule type" value="Genomic_DNA"/>
</dbReference>
<dbReference type="STRING" id="1306861.A0A4U6X2Y5"/>
<reference evidence="2 3" key="1">
    <citation type="journal article" date="2019" name="PLoS ONE">
        <title>Comparative genome analysis indicates high evolutionary potential of pathogenicity genes in Colletotrichum tanaceti.</title>
        <authorList>
            <person name="Lelwala R.V."/>
            <person name="Korhonen P.K."/>
            <person name="Young N.D."/>
            <person name="Scott J.B."/>
            <person name="Ades P.A."/>
            <person name="Gasser R.B."/>
            <person name="Taylor P.W.J."/>
        </authorList>
    </citation>
    <scope>NUCLEOTIDE SEQUENCE [LARGE SCALE GENOMIC DNA]</scope>
    <source>
        <strain evidence="2">BRIP57314</strain>
    </source>
</reference>
<sequence length="636" mass="69832">MTQDGDAAPELPEPSHHAVEKRFEPKEGGDWEEPDDYDTGTVDDFITIQLKWCTGFRDGKWPDIGTRLGFIPKLVTHYDALNDRTPQREMVTANWLLFKDKVELLGIEGLHGCTSVVLISERGAWAAHIYEGNMAKDDLFESMVMQQTAVGLPENHRTRYLYEYGLRDVLKRPDKGDHGVMFGDWKPNPESEGRTAQDLGMKAFIITPRPRTRHYPDGRLRTQAENSDINRDVGTLMFPKNVQRLSEMLSRIYGGIEPEIVDYAPVMMPNEATLAMGTPNKWSVAKVQRWIQSELKDRPRGKVVIQYKPAKTCDGKAAWRVWSETRKIGEAEWTPASGQVFVAPGGGAPARRQACPLLPSNGRPTGSASSSSTAASTRGSVSTQSASSEKQATSAGSSNSPAPSSGAMITFSVLPSLAVTLPAWPTEAEKTIVKTSSSTLPGSAITISLLPSLAITLPAWPTVIGTSAPRKTSTSKAQKASTTSLQSRTTSTSSAPRPPPPPPKPQPSEEALVMHETRGKNNYHWVMYGRKRGDSNFSPCKGKHSGSTKAGMDIRLELSPWPNSFSAESDVMGRRDCKFTQGFEDSWPGSMQCKGTGSFLCEVDNWDNREEVCGRDAYNKGKSYKGRVVCVFPVEK</sequence>
<feature type="region of interest" description="Disordered" evidence="1">
    <location>
        <begin position="351"/>
        <end position="404"/>
    </location>
</feature>
<feature type="compositionally biased region" description="Low complexity" evidence="1">
    <location>
        <begin position="351"/>
        <end position="383"/>
    </location>
</feature>
<feature type="region of interest" description="Disordered" evidence="1">
    <location>
        <begin position="466"/>
        <end position="509"/>
    </location>
</feature>
<feature type="compositionally biased region" description="Pro residues" evidence="1">
    <location>
        <begin position="496"/>
        <end position="506"/>
    </location>
</feature>
<gene>
    <name evidence="2" type="ORF">CTA1_10193</name>
</gene>
<evidence type="ECO:0000256" key="1">
    <source>
        <dbReference type="SAM" id="MobiDB-lite"/>
    </source>
</evidence>
<feature type="compositionally biased region" description="Polar residues" evidence="1">
    <location>
        <begin position="384"/>
        <end position="393"/>
    </location>
</feature>
<organism evidence="2 3">
    <name type="scientific">Colletotrichum tanaceti</name>
    <dbReference type="NCBI Taxonomy" id="1306861"/>
    <lineage>
        <taxon>Eukaryota</taxon>
        <taxon>Fungi</taxon>
        <taxon>Dikarya</taxon>
        <taxon>Ascomycota</taxon>
        <taxon>Pezizomycotina</taxon>
        <taxon>Sordariomycetes</taxon>
        <taxon>Hypocreomycetidae</taxon>
        <taxon>Glomerellales</taxon>
        <taxon>Glomerellaceae</taxon>
        <taxon>Colletotrichum</taxon>
        <taxon>Colletotrichum destructivum species complex</taxon>
    </lineage>
</organism>
<feature type="region of interest" description="Disordered" evidence="1">
    <location>
        <begin position="1"/>
        <end position="38"/>
    </location>
</feature>
<evidence type="ECO:0000313" key="2">
    <source>
        <dbReference type="EMBL" id="TKW49263.1"/>
    </source>
</evidence>
<feature type="compositionally biased region" description="Low complexity" evidence="1">
    <location>
        <begin position="394"/>
        <end position="404"/>
    </location>
</feature>
<feature type="compositionally biased region" description="Low complexity" evidence="1">
    <location>
        <begin position="471"/>
        <end position="495"/>
    </location>
</feature>
<comment type="caution">
    <text evidence="2">The sequence shown here is derived from an EMBL/GenBank/DDBJ whole genome shotgun (WGS) entry which is preliminary data.</text>
</comment>
<accession>A0A4U6X2Y5</accession>
<dbReference type="Proteomes" id="UP000310108">
    <property type="component" value="Unassembled WGS sequence"/>
</dbReference>
<proteinExistence type="predicted"/>
<evidence type="ECO:0000313" key="3">
    <source>
        <dbReference type="Proteomes" id="UP000310108"/>
    </source>
</evidence>
<name>A0A4U6X2Y5_9PEZI</name>
<keyword evidence="3" id="KW-1185">Reference proteome</keyword>
<feature type="compositionally biased region" description="Basic and acidic residues" evidence="1">
    <location>
        <begin position="13"/>
        <end position="29"/>
    </location>
</feature>
<dbReference type="AlphaFoldDB" id="A0A4U6X2Y5"/>